<reference evidence="2" key="1">
    <citation type="journal article" date="2007" name="Plant Cell">
        <title>Dothideomycete-plant interactions illuminated by genome sequencing and EST analysis of the wheat pathogen Stagonospora nodorum.</title>
        <authorList>
            <person name="Hane J.K."/>
            <person name="Lowe R.G."/>
            <person name="Solomon P.S."/>
            <person name="Tan K.C."/>
            <person name="Schoch C.L."/>
            <person name="Spatafora J.W."/>
            <person name="Crous P.W."/>
            <person name="Kodira C."/>
            <person name="Birren B.W."/>
            <person name="Galagan J.E."/>
            <person name="Torriani S.F."/>
            <person name="McDonald B.A."/>
            <person name="Oliver R.P."/>
        </authorList>
    </citation>
    <scope>NUCLEOTIDE SEQUENCE [LARGE SCALE GENOMIC DNA]</scope>
    <source>
        <strain evidence="2">SN15 / ATCC MYA-4574 / FGSC 10173</strain>
    </source>
</reference>
<evidence type="ECO:0000313" key="2">
    <source>
        <dbReference type="Proteomes" id="UP000001055"/>
    </source>
</evidence>
<proteinExistence type="predicted"/>
<name>Q0V4J5_PHANO</name>
<dbReference type="Proteomes" id="UP000001055">
    <property type="component" value="Unassembled WGS sequence"/>
</dbReference>
<dbReference type="AlphaFoldDB" id="Q0V4J5"/>
<organism evidence="1 2">
    <name type="scientific">Phaeosphaeria nodorum (strain SN15 / ATCC MYA-4574 / FGSC 10173)</name>
    <name type="common">Glume blotch fungus</name>
    <name type="synonym">Parastagonospora nodorum</name>
    <dbReference type="NCBI Taxonomy" id="321614"/>
    <lineage>
        <taxon>Eukaryota</taxon>
        <taxon>Fungi</taxon>
        <taxon>Dikarya</taxon>
        <taxon>Ascomycota</taxon>
        <taxon>Pezizomycotina</taxon>
        <taxon>Dothideomycetes</taxon>
        <taxon>Pleosporomycetidae</taxon>
        <taxon>Pleosporales</taxon>
        <taxon>Pleosporineae</taxon>
        <taxon>Phaeosphaeriaceae</taxon>
        <taxon>Parastagonospora</taxon>
    </lineage>
</organism>
<protein>
    <submittedName>
        <fullName evidence="1">Uncharacterized protein</fullName>
    </submittedName>
</protein>
<dbReference type="InParanoid" id="Q0V4J5"/>
<dbReference type="RefSeq" id="XP_001791728.1">
    <property type="nucleotide sequence ID" value="XM_001791676.1"/>
</dbReference>
<evidence type="ECO:0000313" key="1">
    <source>
        <dbReference type="EMBL" id="EAT92564.1"/>
    </source>
</evidence>
<accession>Q0V4J5</accession>
<gene>
    <name evidence="1" type="ORF">SNOG_01069</name>
</gene>
<dbReference type="EMBL" id="CH445325">
    <property type="protein sequence ID" value="EAT92564.1"/>
    <property type="molecule type" value="Genomic_DNA"/>
</dbReference>
<dbReference type="KEGG" id="pno:SNOG_01069"/>
<dbReference type="GeneID" id="5968291"/>
<sequence>MSRLSPGSTVEGQRCMMKSAWLVHAATTSVHPCEAVYKCRVICVFVIDWAVIVQLSPQQPYRYLGKTSCCMVGSEAGG</sequence>